<gene>
    <name evidence="1" type="ordered locus">TPASS_0466</name>
</gene>
<accession>A0A0H3BKK0</accession>
<evidence type="ECO:0000313" key="1">
    <source>
        <dbReference type="EMBL" id="ACD70891.1"/>
    </source>
</evidence>
<dbReference type="PATRIC" id="fig|455434.6.peg.467"/>
<dbReference type="Pfam" id="PF26329">
    <property type="entry name" value="DUF8084"/>
    <property type="match status" value="1"/>
</dbReference>
<evidence type="ECO:0000313" key="2">
    <source>
        <dbReference type="Proteomes" id="UP000001202"/>
    </source>
</evidence>
<dbReference type="GeneID" id="93876235"/>
<organism evidence="1 2">
    <name type="scientific">Treponema pallidum subsp. pallidum (strain SS14)</name>
    <dbReference type="NCBI Taxonomy" id="455434"/>
    <lineage>
        <taxon>Bacteria</taxon>
        <taxon>Pseudomonadati</taxon>
        <taxon>Spirochaetota</taxon>
        <taxon>Spirochaetia</taxon>
        <taxon>Spirochaetales</taxon>
        <taxon>Treponemataceae</taxon>
        <taxon>Treponema</taxon>
    </lineage>
</organism>
<dbReference type="KEGG" id="tpp:TPASS_0466"/>
<protein>
    <submittedName>
        <fullName evidence="1">Uncharacterized protein</fullName>
    </submittedName>
</protein>
<dbReference type="AlphaFoldDB" id="A0A0H3BKK0"/>
<proteinExistence type="predicted"/>
<dbReference type="Proteomes" id="UP000001202">
    <property type="component" value="Chromosome"/>
</dbReference>
<reference evidence="1 2" key="1">
    <citation type="journal article" date="2008" name="BMC Microbiol.">
        <title>Complete genome sequence of Treponema pallidum ssp. pallidum strain SS14 determined with oligonucleotide arrays.</title>
        <authorList>
            <person name="Matejkova P."/>
            <person name="Strouhal M."/>
            <person name="Smajs D."/>
            <person name="Norris S.J."/>
            <person name="Palzkill T."/>
            <person name="Petrosino J.F."/>
            <person name="Sodergren E."/>
            <person name="Norton J.E."/>
            <person name="Singh J."/>
            <person name="Richmond T.A."/>
            <person name="Molla M.N."/>
            <person name="Albert T.J."/>
            <person name="Weinstock G.M."/>
        </authorList>
    </citation>
    <scope>NUCLEOTIDE SEQUENCE [LARGE SCALE GENOMIC DNA]</scope>
    <source>
        <strain evidence="1 2">SS14</strain>
    </source>
</reference>
<name>A0A0H3BKK0_TREPS</name>
<sequence length="389" mass="44762">MSSKHKRRILNLPLKLVLTQEGSEFFIKQNRKLMKLKLAEHVEDYGIALDAFAPKTVQGLLLSGYVSLIEVSPPEFASSRQEIIDLSKLIVHSILYRQYDCYVFRQILNSEVIKKWNRSNPGSSIDEHANLNAPFIYNHLKQHEAHVTQIKHHILRLLHASLAACEERTPKEKNTLLFLGEKFLDTLRPFTWFIISKFQHAPDMGSVLSSIHTSLAQYLNKARIAEYIALVLVELLINEENTNLKKEVQKLFPDLEDAQEALCDEGIRRRIVAELKHNAESLFISWKLQGRSVSTAGTRRKLKITVYGRNDYPQEMRNCLQDAKVVNADTDTLVDYCQQTIDTAKHANLGVYYISYLSEACKEANVRFESSLNRFTRSEFTTVDLSFEF</sequence>
<dbReference type="EMBL" id="CP000805">
    <property type="protein sequence ID" value="ACD70891.1"/>
    <property type="molecule type" value="Genomic_DNA"/>
</dbReference>
<dbReference type="RefSeq" id="WP_010881915.1">
    <property type="nucleotide sequence ID" value="NC_010741.1"/>
</dbReference>
<dbReference type="InterPro" id="IPR058397">
    <property type="entry name" value="DUF8084"/>
</dbReference>